<feature type="domain" description="Alcohol dehydrogenase-like N-terminal" evidence="6">
    <location>
        <begin position="28"/>
        <end position="111"/>
    </location>
</feature>
<evidence type="ECO:0000313" key="7">
    <source>
        <dbReference type="EMBL" id="CAD7655826.1"/>
    </source>
</evidence>
<dbReference type="EMBL" id="OC924937">
    <property type="protein sequence ID" value="CAD7655826.1"/>
    <property type="molecule type" value="Genomic_DNA"/>
</dbReference>
<comment type="similarity">
    <text evidence="2">Belongs to the zinc-containing alcohol dehydrogenase family.</text>
</comment>
<organism evidence="7">
    <name type="scientific">Oppiella nova</name>
    <dbReference type="NCBI Taxonomy" id="334625"/>
    <lineage>
        <taxon>Eukaryota</taxon>
        <taxon>Metazoa</taxon>
        <taxon>Ecdysozoa</taxon>
        <taxon>Arthropoda</taxon>
        <taxon>Chelicerata</taxon>
        <taxon>Arachnida</taxon>
        <taxon>Acari</taxon>
        <taxon>Acariformes</taxon>
        <taxon>Sarcoptiformes</taxon>
        <taxon>Oribatida</taxon>
        <taxon>Brachypylina</taxon>
        <taxon>Oppioidea</taxon>
        <taxon>Oppiidae</taxon>
        <taxon>Oppiella</taxon>
    </lineage>
</organism>
<dbReference type="EMBL" id="CAJPVJ010010112">
    <property type="protein sequence ID" value="CAG2173013.1"/>
    <property type="molecule type" value="Genomic_DNA"/>
</dbReference>
<dbReference type="OrthoDB" id="1879366at2759"/>
<dbReference type="PANTHER" id="PTHR43161:SF9">
    <property type="entry name" value="SORBITOL DEHYDROGENASE"/>
    <property type="match status" value="1"/>
</dbReference>
<dbReference type="Pfam" id="PF08240">
    <property type="entry name" value="ADH_N"/>
    <property type="match status" value="1"/>
</dbReference>
<accession>A0A7R9M985</accession>
<dbReference type="GO" id="GO:0016491">
    <property type="term" value="F:oxidoreductase activity"/>
    <property type="evidence" value="ECO:0007669"/>
    <property type="project" value="UniProtKB-KW"/>
</dbReference>
<keyword evidence="8" id="KW-1185">Reference proteome</keyword>
<dbReference type="SUPFAM" id="SSF50129">
    <property type="entry name" value="GroES-like"/>
    <property type="match status" value="1"/>
</dbReference>
<sequence>MTSKNVAAVLKKVLDLQVETIPMPEKPGPNEVLLKTLCVGLCGSDHHYWKHGKIAHFVVKDPLILGHETCALVLEVGEGVNHLKVGDRVAVEPTVPCRLCNFCKTGSYNLCPYVK</sequence>
<evidence type="ECO:0000259" key="6">
    <source>
        <dbReference type="Pfam" id="PF08240"/>
    </source>
</evidence>
<reference evidence="7" key="1">
    <citation type="submission" date="2020-11" db="EMBL/GenBank/DDBJ databases">
        <authorList>
            <person name="Tran Van P."/>
        </authorList>
    </citation>
    <scope>NUCLEOTIDE SEQUENCE</scope>
</reference>
<dbReference type="Proteomes" id="UP000728032">
    <property type="component" value="Unassembled WGS sequence"/>
</dbReference>
<dbReference type="PANTHER" id="PTHR43161">
    <property type="entry name" value="SORBITOL DEHYDROGENASE"/>
    <property type="match status" value="1"/>
</dbReference>
<keyword evidence="5" id="KW-0560">Oxidoreductase</keyword>
<dbReference type="InterPro" id="IPR011032">
    <property type="entry name" value="GroES-like_sf"/>
</dbReference>
<evidence type="ECO:0000256" key="3">
    <source>
        <dbReference type="ARBA" id="ARBA00022723"/>
    </source>
</evidence>
<evidence type="ECO:0000313" key="8">
    <source>
        <dbReference type="Proteomes" id="UP000728032"/>
    </source>
</evidence>
<dbReference type="InterPro" id="IPR013154">
    <property type="entry name" value="ADH-like_N"/>
</dbReference>
<keyword evidence="3" id="KW-0479">Metal-binding</keyword>
<evidence type="ECO:0000256" key="1">
    <source>
        <dbReference type="ARBA" id="ARBA00001947"/>
    </source>
</evidence>
<evidence type="ECO:0000256" key="2">
    <source>
        <dbReference type="ARBA" id="ARBA00008072"/>
    </source>
</evidence>
<comment type="cofactor">
    <cofactor evidence="1">
        <name>Zn(2+)</name>
        <dbReference type="ChEBI" id="CHEBI:29105"/>
    </cofactor>
</comment>
<keyword evidence="4" id="KW-0862">Zinc</keyword>
<name>A0A7R9M985_9ACAR</name>
<feature type="non-terminal residue" evidence="7">
    <location>
        <position position="1"/>
    </location>
</feature>
<dbReference type="Gene3D" id="3.90.180.10">
    <property type="entry name" value="Medium-chain alcohol dehydrogenases, catalytic domain"/>
    <property type="match status" value="1"/>
</dbReference>
<evidence type="ECO:0000256" key="4">
    <source>
        <dbReference type="ARBA" id="ARBA00022833"/>
    </source>
</evidence>
<protein>
    <recommendedName>
        <fullName evidence="6">Alcohol dehydrogenase-like N-terminal domain-containing protein</fullName>
    </recommendedName>
</protein>
<evidence type="ECO:0000256" key="5">
    <source>
        <dbReference type="ARBA" id="ARBA00023002"/>
    </source>
</evidence>
<proteinExistence type="inferred from homology"/>
<gene>
    <name evidence="7" type="ORF">ONB1V03_LOCUS12467</name>
</gene>
<dbReference type="GO" id="GO:0046872">
    <property type="term" value="F:metal ion binding"/>
    <property type="evidence" value="ECO:0007669"/>
    <property type="project" value="UniProtKB-KW"/>
</dbReference>
<dbReference type="AlphaFoldDB" id="A0A7R9M985"/>